<evidence type="ECO:0000259" key="3">
    <source>
        <dbReference type="Pfam" id="PF25607"/>
    </source>
</evidence>
<accession>A4C689</accession>
<keyword evidence="2" id="KW-0732">Signal</keyword>
<dbReference type="InterPro" id="IPR025738">
    <property type="entry name" value="BatD"/>
</dbReference>
<evidence type="ECO:0000256" key="2">
    <source>
        <dbReference type="SAM" id="SignalP"/>
    </source>
</evidence>
<keyword evidence="1" id="KW-1133">Transmembrane helix</keyword>
<keyword evidence="1" id="KW-0812">Transmembrane</keyword>
<dbReference type="eggNOG" id="COG0457">
    <property type="taxonomic scope" value="Bacteria"/>
</dbReference>
<dbReference type="EMBL" id="AAOH01000002">
    <property type="protein sequence ID" value="EAR29493.1"/>
    <property type="molecule type" value="Genomic_DNA"/>
</dbReference>
<feature type="chain" id="PRO_5002666943" description="DUF7939 domain-containing protein" evidence="2">
    <location>
        <begin position="20"/>
        <end position="539"/>
    </location>
</feature>
<dbReference type="Proteomes" id="UP000006201">
    <property type="component" value="Unassembled WGS sequence"/>
</dbReference>
<evidence type="ECO:0000256" key="1">
    <source>
        <dbReference type="SAM" id="Phobius"/>
    </source>
</evidence>
<keyword evidence="5" id="KW-1185">Reference proteome</keyword>
<reference evidence="4 5" key="1">
    <citation type="submission" date="2006-02" db="EMBL/GenBank/DDBJ databases">
        <authorList>
            <person name="Moran M.A."/>
            <person name="Kjelleberg S."/>
            <person name="Egan S."/>
            <person name="Saunders N."/>
            <person name="Thomas T."/>
            <person name="Ferriera S."/>
            <person name="Johnson J."/>
            <person name="Kravitz S."/>
            <person name="Halpern A."/>
            <person name="Remington K."/>
            <person name="Beeson K."/>
            <person name="Tran B."/>
            <person name="Rogers Y.-H."/>
            <person name="Friedman R."/>
            <person name="Venter J.C."/>
        </authorList>
    </citation>
    <scope>NUCLEOTIDE SEQUENCE [LARGE SCALE GENOMIC DNA]</scope>
    <source>
        <strain evidence="4 5">D2</strain>
    </source>
</reference>
<dbReference type="PANTHER" id="PTHR40940">
    <property type="entry name" value="PROTEIN BATD-RELATED"/>
    <property type="match status" value="1"/>
</dbReference>
<sequence length="539" mass="59594">MVMRCILLLLLICSHNVFALTRLDSSVSQNPVLQGEFFVLTLQADDSVQGDQPDTSALLRDFVVGPTSVSNHTSIINGSISKKTTWQIELMSRKSGQFTIPAFTLKGVQSQPYTLSVVAQDTTKQGDDIYIETSLKPESLYVQQAGVYNVKLFLAKELRDGQLSSPMMDNAQISQLGKQVESTEIINGKRYLVVSRDYLVQPQKSGEFTITAPAFNGRIQENYRAIAASAIAEDTKLTVKPMPANYQGDWLPSELVSLHEQWQPEENTVEVGTPITRTITLTALGITKEQLPKIVTPEIEGIRSYPDQADNNHSVRDGRVISQRVESFALLPQKPGTYTLPEVKIPWFNTVVNRIEYATLPTRTITVTGTGQEPIKTPINTLETASSTIPPVQPSVMGSDPTNWLLVSSGYILWLVTLVIVWLKRSKTSAASKEVAEPTADNEQTVLKQLNQAARDKNNHLFYQLLLQLIKVRYGAEQANLSSFVESYQSPELASLVSQLQASLYSSEKGAVDLTALLKLLKQVPTSKTHTAAKLKPLY</sequence>
<dbReference type="InterPro" id="IPR057699">
    <property type="entry name" value="DUF7939"/>
</dbReference>
<protein>
    <recommendedName>
        <fullName evidence="3">DUF7939 domain-containing protein</fullName>
    </recommendedName>
</protein>
<feature type="transmembrane region" description="Helical" evidence="1">
    <location>
        <begin position="404"/>
        <end position="423"/>
    </location>
</feature>
<dbReference type="PANTHER" id="PTHR40940:SF1">
    <property type="entry name" value="PROTEIN BATD"/>
    <property type="match status" value="1"/>
</dbReference>
<dbReference type="AlphaFoldDB" id="A4C689"/>
<name>A4C689_9GAMM</name>
<gene>
    <name evidence="4" type="ORF">PTD2_11774</name>
</gene>
<dbReference type="HOGENOM" id="CLU_031701_0_0_6"/>
<organism evidence="4 5">
    <name type="scientific">Pseudoalteromonas tunicata D2</name>
    <dbReference type="NCBI Taxonomy" id="87626"/>
    <lineage>
        <taxon>Bacteria</taxon>
        <taxon>Pseudomonadati</taxon>
        <taxon>Pseudomonadota</taxon>
        <taxon>Gammaproteobacteria</taxon>
        <taxon>Alteromonadales</taxon>
        <taxon>Pseudoalteromonadaceae</taxon>
        <taxon>Pseudoalteromonas</taxon>
    </lineage>
</organism>
<proteinExistence type="predicted"/>
<evidence type="ECO:0000313" key="4">
    <source>
        <dbReference type="EMBL" id="EAR29493.1"/>
    </source>
</evidence>
<evidence type="ECO:0000313" key="5">
    <source>
        <dbReference type="Proteomes" id="UP000006201"/>
    </source>
</evidence>
<dbReference type="OrthoDB" id="5293418at2"/>
<comment type="caution">
    <text evidence="4">The sequence shown here is derived from an EMBL/GenBank/DDBJ whole genome shotgun (WGS) entry which is preliminary data.</text>
</comment>
<feature type="domain" description="DUF7939" evidence="3">
    <location>
        <begin position="444"/>
        <end position="527"/>
    </location>
</feature>
<dbReference type="STRING" id="87626.PTD2_11774"/>
<keyword evidence="1" id="KW-0472">Membrane</keyword>
<dbReference type="Pfam" id="PF25607">
    <property type="entry name" value="DUF7939"/>
    <property type="match status" value="1"/>
</dbReference>
<dbReference type="Pfam" id="PF13584">
    <property type="entry name" value="BatD"/>
    <property type="match status" value="2"/>
</dbReference>
<feature type="signal peptide" evidence="2">
    <location>
        <begin position="1"/>
        <end position="19"/>
    </location>
</feature>
<dbReference type="RefSeq" id="WP_009837367.1">
    <property type="nucleotide sequence ID" value="NZ_AAOH01000002.1"/>
</dbReference>